<dbReference type="SUPFAM" id="SSF49590">
    <property type="entry name" value="PHL pollen allergen"/>
    <property type="match status" value="1"/>
</dbReference>
<dbReference type="InterPro" id="IPR007117">
    <property type="entry name" value="Expansin_CBD"/>
</dbReference>
<dbReference type="InterPro" id="IPR036749">
    <property type="entry name" value="Expansin_CBD_sf"/>
</dbReference>
<keyword evidence="3" id="KW-1185">Reference proteome</keyword>
<dbReference type="Pfam" id="PF01357">
    <property type="entry name" value="Expansin_C"/>
    <property type="match status" value="1"/>
</dbReference>
<dbReference type="EMBL" id="JBBNAF010000008">
    <property type="protein sequence ID" value="KAK9121005.1"/>
    <property type="molecule type" value="Genomic_DNA"/>
</dbReference>
<sequence length="112" mass="12925">MVRVFILSPKGFQELARKNLALELMAYGVVDIEYRRISCQYPGYNLMFKVQENSRFPVYLAIVIIYQAGQSEITAVEIWLEDCKQWQGMGKAFGAVWDISNPPEGSITERIW</sequence>
<dbReference type="PANTHER" id="PTHR31692:SF2">
    <property type="entry name" value="EXPANSIN-LIKE B1"/>
    <property type="match status" value="1"/>
</dbReference>
<accession>A0AAP0ITQ3</accession>
<dbReference type="SUPFAM" id="SSF50685">
    <property type="entry name" value="Barwin-like endoglucanases"/>
    <property type="match status" value="1"/>
</dbReference>
<dbReference type="PANTHER" id="PTHR31692">
    <property type="entry name" value="EXPANSIN-B3"/>
    <property type="match status" value="1"/>
</dbReference>
<name>A0AAP0ITQ3_9MAGN</name>
<protein>
    <recommendedName>
        <fullName evidence="1">Expansin-like CBD domain-containing protein</fullName>
    </recommendedName>
</protein>
<organism evidence="2 3">
    <name type="scientific">Stephania yunnanensis</name>
    <dbReference type="NCBI Taxonomy" id="152371"/>
    <lineage>
        <taxon>Eukaryota</taxon>
        <taxon>Viridiplantae</taxon>
        <taxon>Streptophyta</taxon>
        <taxon>Embryophyta</taxon>
        <taxon>Tracheophyta</taxon>
        <taxon>Spermatophyta</taxon>
        <taxon>Magnoliopsida</taxon>
        <taxon>Ranunculales</taxon>
        <taxon>Menispermaceae</taxon>
        <taxon>Menispermoideae</taxon>
        <taxon>Cissampelideae</taxon>
        <taxon>Stephania</taxon>
    </lineage>
</organism>
<evidence type="ECO:0000259" key="1">
    <source>
        <dbReference type="PROSITE" id="PS50843"/>
    </source>
</evidence>
<evidence type="ECO:0000313" key="3">
    <source>
        <dbReference type="Proteomes" id="UP001420932"/>
    </source>
</evidence>
<dbReference type="Gene3D" id="2.60.40.760">
    <property type="entry name" value="Expansin, cellulose-binding-like domain"/>
    <property type="match status" value="1"/>
</dbReference>
<dbReference type="AlphaFoldDB" id="A0AAP0ITQ3"/>
<dbReference type="PROSITE" id="PS50843">
    <property type="entry name" value="EXPANSIN_CBD"/>
    <property type="match status" value="1"/>
</dbReference>
<dbReference type="InterPro" id="IPR036908">
    <property type="entry name" value="RlpA-like_sf"/>
</dbReference>
<comment type="caution">
    <text evidence="2">The sequence shown here is derived from an EMBL/GenBank/DDBJ whole genome shotgun (WGS) entry which is preliminary data.</text>
</comment>
<proteinExistence type="predicted"/>
<gene>
    <name evidence="2" type="ORF">Syun_018622</name>
</gene>
<evidence type="ECO:0000313" key="2">
    <source>
        <dbReference type="EMBL" id="KAK9121005.1"/>
    </source>
</evidence>
<reference evidence="2 3" key="1">
    <citation type="submission" date="2024-01" db="EMBL/GenBank/DDBJ databases">
        <title>Genome assemblies of Stephania.</title>
        <authorList>
            <person name="Yang L."/>
        </authorList>
    </citation>
    <scope>NUCLEOTIDE SEQUENCE [LARGE SCALE GENOMIC DNA]</scope>
    <source>
        <strain evidence="2">YNDBR</strain>
        <tissue evidence="2">Leaf</tissue>
    </source>
</reference>
<feature type="domain" description="Expansin-like CBD" evidence="1">
    <location>
        <begin position="58"/>
        <end position="112"/>
    </location>
</feature>
<dbReference type="Proteomes" id="UP001420932">
    <property type="component" value="Unassembled WGS sequence"/>
</dbReference>